<organism evidence="1 2">
    <name type="scientific">Candidatus Enterococcus ikei</name>
    <dbReference type="NCBI Taxonomy" id="2815326"/>
    <lineage>
        <taxon>Bacteria</taxon>
        <taxon>Bacillati</taxon>
        <taxon>Bacillota</taxon>
        <taxon>Bacilli</taxon>
        <taxon>Lactobacillales</taxon>
        <taxon>Enterococcaceae</taxon>
        <taxon>Enterococcus</taxon>
    </lineage>
</organism>
<gene>
    <name evidence="1" type="ORF">JZO69_09180</name>
</gene>
<protein>
    <submittedName>
        <fullName evidence="1">Uncharacterized protein</fullName>
    </submittedName>
</protein>
<keyword evidence="2" id="KW-1185">Reference proteome</keyword>
<evidence type="ECO:0000313" key="2">
    <source>
        <dbReference type="Proteomes" id="UP000664632"/>
    </source>
</evidence>
<dbReference type="EMBL" id="JAFLWD010000020">
    <property type="protein sequence ID" value="MBO0440532.1"/>
    <property type="molecule type" value="Genomic_DNA"/>
</dbReference>
<evidence type="ECO:0000313" key="1">
    <source>
        <dbReference type="EMBL" id="MBO0440532.1"/>
    </source>
</evidence>
<dbReference type="Proteomes" id="UP000664632">
    <property type="component" value="Unassembled WGS sequence"/>
</dbReference>
<proteinExistence type="predicted"/>
<dbReference type="RefSeq" id="WP_207112583.1">
    <property type="nucleotide sequence ID" value="NZ_JAFLWD010000020.1"/>
</dbReference>
<sequence length="112" mass="12941">METQQQIAHDQHTHLSAETTGEIKNFTQFSHEIENKDKVKIYVLYQIENKKWKRGTILSYKRLSQEITVPNNAYKMALEFLEGAGLIVNEVVIEEKVPATLIERYGVIVHGK</sequence>
<accession>A0ABS3GZ50</accession>
<comment type="caution">
    <text evidence="1">The sequence shown here is derived from an EMBL/GenBank/DDBJ whole genome shotgun (WGS) entry which is preliminary data.</text>
</comment>
<name>A0ABS3GZ50_9ENTE</name>
<reference evidence="1 2" key="1">
    <citation type="submission" date="2021-03" db="EMBL/GenBank/DDBJ databases">
        <title>Enterococcal diversity collection.</title>
        <authorList>
            <person name="Gilmore M.S."/>
            <person name="Schwartzman J."/>
            <person name="Van Tyne D."/>
            <person name="Martin M."/>
            <person name="Earl A.M."/>
            <person name="Manson A.L."/>
            <person name="Straub T."/>
            <person name="Salamzade R."/>
            <person name="Saavedra J."/>
            <person name="Lebreton F."/>
            <person name="Prichula J."/>
            <person name="Schaufler K."/>
            <person name="Gaca A."/>
            <person name="Sgardioli B."/>
            <person name="Wagenaar J."/>
            <person name="Strong T."/>
        </authorList>
    </citation>
    <scope>NUCLEOTIDE SEQUENCE [LARGE SCALE GENOMIC DNA]</scope>
    <source>
        <strain evidence="1 2">DIV0869a</strain>
    </source>
</reference>